<sequence length="301" mass="34118">MTPHSEYRDSMTMQLIVTHPGGAHKDDFLACCLLAHLHGIPIQRREPTDDDLADRSICVVDVGGVHDPEHNNFDHHQFARDAPPLCALSLVLQSIGLYEDALSFCAWLRPAEWLDTLGPNETANLMGIPRTALSELNSPLDTTLLNRFAKHTELRPDNPVYQVMCMVGEDIVTYLRSLRERLNYLKEHAQYWTIETDDAPIQALYLEKSDVISDDPSFGIYAFIESEGKEDEIQALVYPDRRGDGFGLTRYNDSQRLDFSQIESHDEVRFAHKRGFVAKVDTTDPAQLKKLLENAIVKAVR</sequence>
<dbReference type="EMBL" id="BAABGA010000114">
    <property type="protein sequence ID" value="GAA4470637.1"/>
    <property type="molecule type" value="Genomic_DNA"/>
</dbReference>
<dbReference type="Pfam" id="PF03690">
    <property type="entry name" value="MYG1_exonuc"/>
    <property type="match status" value="1"/>
</dbReference>
<organism evidence="1 2">
    <name type="scientific">Novipirellula rosea</name>
    <dbReference type="NCBI Taxonomy" id="1031540"/>
    <lineage>
        <taxon>Bacteria</taxon>
        <taxon>Pseudomonadati</taxon>
        <taxon>Planctomycetota</taxon>
        <taxon>Planctomycetia</taxon>
        <taxon>Pirellulales</taxon>
        <taxon>Pirellulaceae</taxon>
        <taxon>Novipirellula</taxon>
    </lineage>
</organism>
<dbReference type="Proteomes" id="UP001500840">
    <property type="component" value="Unassembled WGS sequence"/>
</dbReference>
<name>A0ABP8NSK8_9BACT</name>
<keyword evidence="2" id="KW-1185">Reference proteome</keyword>
<protein>
    <recommendedName>
        <fullName evidence="3">MYG1 family protein</fullName>
    </recommendedName>
</protein>
<evidence type="ECO:0000313" key="1">
    <source>
        <dbReference type="EMBL" id="GAA4470637.1"/>
    </source>
</evidence>
<evidence type="ECO:0008006" key="3">
    <source>
        <dbReference type="Google" id="ProtNLM"/>
    </source>
</evidence>
<gene>
    <name evidence="1" type="ORF">GCM10023156_64180</name>
</gene>
<accession>A0ABP8NSK8</accession>
<reference evidence="2" key="1">
    <citation type="journal article" date="2019" name="Int. J. Syst. Evol. Microbiol.">
        <title>The Global Catalogue of Microorganisms (GCM) 10K type strain sequencing project: providing services to taxonomists for standard genome sequencing and annotation.</title>
        <authorList>
            <consortium name="The Broad Institute Genomics Platform"/>
            <consortium name="The Broad Institute Genome Sequencing Center for Infectious Disease"/>
            <person name="Wu L."/>
            <person name="Ma J."/>
        </authorList>
    </citation>
    <scope>NUCLEOTIDE SEQUENCE [LARGE SCALE GENOMIC DNA]</scope>
    <source>
        <strain evidence="2">JCM 17759</strain>
    </source>
</reference>
<proteinExistence type="predicted"/>
<comment type="caution">
    <text evidence="1">The sequence shown here is derived from an EMBL/GenBank/DDBJ whole genome shotgun (WGS) entry which is preliminary data.</text>
</comment>
<dbReference type="RefSeq" id="WP_345327780.1">
    <property type="nucleotide sequence ID" value="NZ_BAABGA010000114.1"/>
</dbReference>
<evidence type="ECO:0000313" key="2">
    <source>
        <dbReference type="Proteomes" id="UP001500840"/>
    </source>
</evidence>
<dbReference type="InterPro" id="IPR003226">
    <property type="entry name" value="MYG1_exonuclease"/>
</dbReference>